<feature type="region of interest" description="Disordered" evidence="1">
    <location>
        <begin position="105"/>
        <end position="139"/>
    </location>
</feature>
<keyword evidence="3" id="KW-1185">Reference proteome</keyword>
<gene>
    <name evidence="2" type="ORF">BC936DRAFT_137333</name>
</gene>
<protein>
    <submittedName>
        <fullName evidence="2">Uncharacterized protein</fullName>
    </submittedName>
</protein>
<comment type="caution">
    <text evidence="2">The sequence shown here is derived from an EMBL/GenBank/DDBJ whole genome shotgun (WGS) entry which is preliminary data.</text>
</comment>
<evidence type="ECO:0000313" key="3">
    <source>
        <dbReference type="Proteomes" id="UP000268093"/>
    </source>
</evidence>
<feature type="compositionally biased region" description="Low complexity" evidence="1">
    <location>
        <begin position="121"/>
        <end position="133"/>
    </location>
</feature>
<feature type="region of interest" description="Disordered" evidence="1">
    <location>
        <begin position="42"/>
        <end position="65"/>
    </location>
</feature>
<sequence length="346" mass="37970">MPANIDSTRPHFLADPQSLMARPSYAADAIITAARTGDDYFTSSQIRSSSPIGEASGTDDDMDLEESSNIPRITVNTITSLTPPGFSRTTFPSGSPLISPLHSHRPISRPISPLHPPSTPLSPLLSPTSSRPMSPYPPHESHLLDTRVAKVAHVLALEPYDLEVVLRTLFPSLQGWTEKSMSGKITSLVATPILLVLRLTLPVVDDEGLQPDPYDYEDEDGETAGLLARCGRGRGRAREDWVVPVADSVAAGICARVRGDSAGKDLRFTLRFCFHCLSRRVRRLHCDRVGATRRRPGHAITVADYAAAASAAFLQVGQLCWVRHINHMDLYHRERSRWSFAGSSDY</sequence>
<evidence type="ECO:0000256" key="1">
    <source>
        <dbReference type="SAM" id="MobiDB-lite"/>
    </source>
</evidence>
<name>A0A433CXL8_9FUNG</name>
<dbReference type="Proteomes" id="UP000268093">
    <property type="component" value="Unassembled WGS sequence"/>
</dbReference>
<organism evidence="2 3">
    <name type="scientific">Jimgerdemannia flammicorona</name>
    <dbReference type="NCBI Taxonomy" id="994334"/>
    <lineage>
        <taxon>Eukaryota</taxon>
        <taxon>Fungi</taxon>
        <taxon>Fungi incertae sedis</taxon>
        <taxon>Mucoromycota</taxon>
        <taxon>Mucoromycotina</taxon>
        <taxon>Endogonomycetes</taxon>
        <taxon>Endogonales</taxon>
        <taxon>Endogonaceae</taxon>
        <taxon>Jimgerdemannia</taxon>
    </lineage>
</organism>
<proteinExistence type="predicted"/>
<evidence type="ECO:0000313" key="2">
    <source>
        <dbReference type="EMBL" id="RUP43329.1"/>
    </source>
</evidence>
<dbReference type="EMBL" id="RBNI01011232">
    <property type="protein sequence ID" value="RUP43329.1"/>
    <property type="molecule type" value="Genomic_DNA"/>
</dbReference>
<dbReference type="OrthoDB" id="407410at2759"/>
<accession>A0A433CXL8</accession>
<dbReference type="AlphaFoldDB" id="A0A433CXL8"/>
<reference evidence="2 3" key="1">
    <citation type="journal article" date="2018" name="New Phytol.">
        <title>Phylogenomics of Endogonaceae and evolution of mycorrhizas within Mucoromycota.</title>
        <authorList>
            <person name="Chang Y."/>
            <person name="Desiro A."/>
            <person name="Na H."/>
            <person name="Sandor L."/>
            <person name="Lipzen A."/>
            <person name="Clum A."/>
            <person name="Barry K."/>
            <person name="Grigoriev I.V."/>
            <person name="Martin F.M."/>
            <person name="Stajich J.E."/>
            <person name="Smith M.E."/>
            <person name="Bonito G."/>
            <person name="Spatafora J.W."/>
        </authorList>
    </citation>
    <scope>NUCLEOTIDE SEQUENCE [LARGE SCALE GENOMIC DNA]</scope>
    <source>
        <strain evidence="2 3">GMNB39</strain>
    </source>
</reference>
<feature type="compositionally biased region" description="Polar residues" evidence="1">
    <location>
        <begin position="42"/>
        <end position="51"/>
    </location>
</feature>